<evidence type="ECO:0000313" key="2">
    <source>
        <dbReference type="Proteomes" id="UP000021315"/>
    </source>
</evidence>
<evidence type="ECO:0000313" key="1">
    <source>
        <dbReference type="EMBL" id="KFB75492.1"/>
    </source>
</evidence>
<proteinExistence type="predicted"/>
<gene>
    <name evidence="1" type="ORF">AW06_003405</name>
</gene>
<dbReference type="EMBL" id="JDST02000083">
    <property type="protein sequence ID" value="KFB75492.1"/>
    <property type="molecule type" value="Genomic_DNA"/>
</dbReference>
<keyword evidence="2" id="KW-1185">Reference proteome</keyword>
<name>A0A080M2J6_9PROT</name>
<dbReference type="Proteomes" id="UP000021315">
    <property type="component" value="Unassembled WGS sequence"/>
</dbReference>
<reference evidence="1" key="1">
    <citation type="submission" date="2014-02" db="EMBL/GenBank/DDBJ databases">
        <title>Expanding our view of genomic diversity in Candidatus Accumulibacter clades.</title>
        <authorList>
            <person name="Skennerton C.T."/>
            <person name="Barr J.J."/>
            <person name="Slater F.R."/>
            <person name="Bond P.L."/>
            <person name="Tyson G.W."/>
        </authorList>
    </citation>
    <scope>NUCLEOTIDE SEQUENCE [LARGE SCALE GENOMIC DNA]</scope>
</reference>
<sequence length="128" mass="14106">MLHGDKDQQAEKRDQGVDAAIADTESLVQKRLIDRVCEENHDNQHGCCCKAGDQRALAILVILFAKSFGHVETSPMYSTLCAGNCPKNLPGRRLARRAPRRYPEIHPGLSITTEVQGGRVRGRSALTL</sequence>
<organism evidence="1 2">
    <name type="scientific">Candidatus Accumulibacter cognatus</name>
    <dbReference type="NCBI Taxonomy" id="2954383"/>
    <lineage>
        <taxon>Bacteria</taxon>
        <taxon>Pseudomonadati</taxon>
        <taxon>Pseudomonadota</taxon>
        <taxon>Betaproteobacteria</taxon>
        <taxon>Candidatus Accumulibacter</taxon>
    </lineage>
</organism>
<comment type="caution">
    <text evidence="1">The sequence shown here is derived from an EMBL/GenBank/DDBJ whole genome shotgun (WGS) entry which is preliminary data.</text>
</comment>
<dbReference type="AlphaFoldDB" id="A0A080M2J6"/>
<protein>
    <submittedName>
        <fullName evidence="1">Uncharacterized protein</fullName>
    </submittedName>
</protein>
<accession>A0A080M2J6</accession>